<reference evidence="1 2" key="1">
    <citation type="submission" date="2019-08" db="EMBL/GenBank/DDBJ databases">
        <title>Lewinella sp. strain SSH13 Genome sequencing and assembly.</title>
        <authorList>
            <person name="Kim I."/>
        </authorList>
    </citation>
    <scope>NUCLEOTIDE SEQUENCE [LARGE SCALE GENOMIC DNA]</scope>
    <source>
        <strain evidence="1 2">SSH13</strain>
    </source>
</reference>
<keyword evidence="2" id="KW-1185">Reference proteome</keyword>
<evidence type="ECO:0008006" key="3">
    <source>
        <dbReference type="Google" id="ProtNLM"/>
    </source>
</evidence>
<accession>A0A5C7FWN1</accession>
<dbReference type="RefSeq" id="WP_147930854.1">
    <property type="nucleotide sequence ID" value="NZ_VOXD01000015.1"/>
</dbReference>
<protein>
    <recommendedName>
        <fullName evidence="3">PIN domain-containing protein</fullName>
    </recommendedName>
</protein>
<evidence type="ECO:0000313" key="2">
    <source>
        <dbReference type="Proteomes" id="UP000321907"/>
    </source>
</evidence>
<name>A0A5C7FWN1_9BACT</name>
<dbReference type="EMBL" id="VOXD01000015">
    <property type="protein sequence ID" value="TXF89328.1"/>
    <property type="molecule type" value="Genomic_DNA"/>
</dbReference>
<dbReference type="AlphaFoldDB" id="A0A5C7FWN1"/>
<evidence type="ECO:0000313" key="1">
    <source>
        <dbReference type="EMBL" id="TXF89328.1"/>
    </source>
</evidence>
<dbReference type="Proteomes" id="UP000321907">
    <property type="component" value="Unassembled WGS sequence"/>
</dbReference>
<gene>
    <name evidence="1" type="ORF">FUA23_11325</name>
</gene>
<organism evidence="1 2">
    <name type="scientific">Neolewinella aurantiaca</name>
    <dbReference type="NCBI Taxonomy" id="2602767"/>
    <lineage>
        <taxon>Bacteria</taxon>
        <taxon>Pseudomonadati</taxon>
        <taxon>Bacteroidota</taxon>
        <taxon>Saprospiria</taxon>
        <taxon>Saprospirales</taxon>
        <taxon>Lewinellaceae</taxon>
        <taxon>Neolewinella</taxon>
    </lineage>
</organism>
<sequence length="154" mass="17428">MPKPIIWIVDTSVLLNVLEHPDRSQDREAIVAAFEERIRAGHRFAIPLTTIIETGNWAYKMAPGLRAAWATKLAKFITDSLSGDAPFIIMDFPERDDVANFLTRLPQYVDRMGLGDLMIHQQWEQLCSSGKFGGYQLNVWSLDKVGLQGLECNH</sequence>
<comment type="caution">
    <text evidence="1">The sequence shown here is derived from an EMBL/GenBank/DDBJ whole genome shotgun (WGS) entry which is preliminary data.</text>
</comment>
<dbReference type="OrthoDB" id="158697at2"/>
<proteinExistence type="predicted"/>